<protein>
    <submittedName>
        <fullName evidence="2">Uncharacterized protein</fullName>
    </submittedName>
</protein>
<reference evidence="2 3" key="1">
    <citation type="submission" date="2017-07" db="EMBL/GenBank/DDBJ databases">
        <authorList>
            <person name="Talla V."/>
            <person name="Backstrom N."/>
        </authorList>
    </citation>
    <scope>NUCLEOTIDE SEQUENCE [LARGE SCALE GENOMIC DNA]</scope>
</reference>
<sequence length="122" mass="14154">MKEIFAKSLHNLIDMLARNRQLKSEMAELDEKCSNAIGERDQLQMILEGFGNCSDAYEEALKRITELEIELHDAKNEINTMLQTNKMMDQVLTLDELLINKESLTRHHKCVSYNLEKKSEPT</sequence>
<keyword evidence="3" id="KW-1185">Reference proteome</keyword>
<evidence type="ECO:0000256" key="1">
    <source>
        <dbReference type="SAM" id="Coils"/>
    </source>
</evidence>
<feature type="non-terminal residue" evidence="2">
    <location>
        <position position="122"/>
    </location>
</feature>
<gene>
    <name evidence="2" type="ORF">LSINAPIS_LOCUS10607</name>
</gene>
<keyword evidence="1" id="KW-0175">Coiled coil</keyword>
<accession>A0A5E4QQ59</accession>
<dbReference type="EMBL" id="FZQP02004334">
    <property type="protein sequence ID" value="VVC99820.1"/>
    <property type="molecule type" value="Genomic_DNA"/>
</dbReference>
<evidence type="ECO:0000313" key="2">
    <source>
        <dbReference type="EMBL" id="VVC99820.1"/>
    </source>
</evidence>
<evidence type="ECO:0000313" key="3">
    <source>
        <dbReference type="Proteomes" id="UP000324832"/>
    </source>
</evidence>
<feature type="coiled-coil region" evidence="1">
    <location>
        <begin position="12"/>
        <end position="84"/>
    </location>
</feature>
<dbReference type="Proteomes" id="UP000324832">
    <property type="component" value="Unassembled WGS sequence"/>
</dbReference>
<proteinExistence type="predicted"/>
<organism evidence="2 3">
    <name type="scientific">Leptidea sinapis</name>
    <dbReference type="NCBI Taxonomy" id="189913"/>
    <lineage>
        <taxon>Eukaryota</taxon>
        <taxon>Metazoa</taxon>
        <taxon>Ecdysozoa</taxon>
        <taxon>Arthropoda</taxon>
        <taxon>Hexapoda</taxon>
        <taxon>Insecta</taxon>
        <taxon>Pterygota</taxon>
        <taxon>Neoptera</taxon>
        <taxon>Endopterygota</taxon>
        <taxon>Lepidoptera</taxon>
        <taxon>Glossata</taxon>
        <taxon>Ditrysia</taxon>
        <taxon>Papilionoidea</taxon>
        <taxon>Pieridae</taxon>
        <taxon>Dismorphiinae</taxon>
        <taxon>Leptidea</taxon>
    </lineage>
</organism>
<dbReference type="AlphaFoldDB" id="A0A5E4QQ59"/>
<name>A0A5E4QQ59_9NEOP</name>